<proteinExistence type="predicted"/>
<organism evidence="1 2">
    <name type="scientific">Phocaeicola coprocola DSM 17136</name>
    <dbReference type="NCBI Taxonomy" id="470145"/>
    <lineage>
        <taxon>Bacteria</taxon>
        <taxon>Pseudomonadati</taxon>
        <taxon>Bacteroidota</taxon>
        <taxon>Bacteroidia</taxon>
        <taxon>Bacteroidales</taxon>
        <taxon>Bacteroidaceae</taxon>
        <taxon>Phocaeicola</taxon>
    </lineage>
</organism>
<reference evidence="1 2" key="1">
    <citation type="submission" date="2008-04" db="EMBL/GenBank/DDBJ databases">
        <title>Draft genome sequence of Bacteroides coprocola (DSM 17136).</title>
        <authorList>
            <person name="Sudarsanam P."/>
            <person name="Ley R."/>
            <person name="Guruge J."/>
            <person name="Turnbaugh P.J."/>
            <person name="Mahowald M."/>
            <person name="Liep D."/>
            <person name="Gordon J."/>
        </authorList>
    </citation>
    <scope>NUCLEOTIDE SEQUENCE [LARGE SCALE GENOMIC DNA]</scope>
    <source>
        <strain evidence="1 2">DSM 17136</strain>
    </source>
</reference>
<name>B3JN57_9BACT</name>
<dbReference type="AlphaFoldDB" id="B3JN57"/>
<evidence type="ECO:0000313" key="2">
    <source>
        <dbReference type="Proteomes" id="UP000003146"/>
    </source>
</evidence>
<dbReference type="EMBL" id="ABIY02000115">
    <property type="protein sequence ID" value="EDU99818.1"/>
    <property type="molecule type" value="Genomic_DNA"/>
</dbReference>
<dbReference type="HOGENOM" id="CLU_3114450_0_0_10"/>
<accession>B3JN57</accession>
<dbReference type="STRING" id="470145.BACCOP_03370"/>
<reference evidence="1 2" key="2">
    <citation type="submission" date="2008-04" db="EMBL/GenBank/DDBJ databases">
        <authorList>
            <person name="Fulton L."/>
            <person name="Clifton S."/>
            <person name="Fulton B."/>
            <person name="Xu J."/>
            <person name="Minx P."/>
            <person name="Pepin K.H."/>
            <person name="Johnson M."/>
            <person name="Thiruvilangam P."/>
            <person name="Bhonagiri V."/>
            <person name="Nash W.E."/>
            <person name="Mardis E.R."/>
            <person name="Wilson R.K."/>
        </authorList>
    </citation>
    <scope>NUCLEOTIDE SEQUENCE [LARGE SCALE GENOMIC DNA]</scope>
    <source>
        <strain evidence="1 2">DSM 17136</strain>
    </source>
</reference>
<protein>
    <submittedName>
        <fullName evidence="1">Uncharacterized protein</fullName>
    </submittedName>
</protein>
<evidence type="ECO:0000313" key="1">
    <source>
        <dbReference type="EMBL" id="EDU99818.1"/>
    </source>
</evidence>
<comment type="caution">
    <text evidence="1">The sequence shown here is derived from an EMBL/GenBank/DDBJ whole genome shotgun (WGS) entry which is preliminary data.</text>
</comment>
<dbReference type="Proteomes" id="UP000003146">
    <property type="component" value="Unassembled WGS sequence"/>
</dbReference>
<sequence>MNGLLQVLLQETLESFSVLLFVLAALQVNPSNEKANMPENKIFFIIVFFI</sequence>
<gene>
    <name evidence="1" type="ORF">BACCOP_03370</name>
</gene>